<gene>
    <name evidence="2" type="ORF">DVH24_000383</name>
</gene>
<feature type="domain" description="F-box associated beta-propeller type 1" evidence="1">
    <location>
        <begin position="18"/>
        <end position="123"/>
    </location>
</feature>
<dbReference type="PANTHER" id="PTHR31672:SF13">
    <property type="entry name" value="F-BOX PROTEIN CPR30-LIKE"/>
    <property type="match status" value="1"/>
</dbReference>
<protein>
    <recommendedName>
        <fullName evidence="1">F-box associated beta-propeller type 1 domain-containing protein</fullName>
    </recommendedName>
</protein>
<dbReference type="Pfam" id="PF07734">
    <property type="entry name" value="FBA_1"/>
    <property type="match status" value="1"/>
</dbReference>
<evidence type="ECO:0000313" key="2">
    <source>
        <dbReference type="EMBL" id="RXH88784.1"/>
    </source>
</evidence>
<dbReference type="EMBL" id="RDQH01000335">
    <property type="protein sequence ID" value="RXH88784.1"/>
    <property type="molecule type" value="Genomic_DNA"/>
</dbReference>
<evidence type="ECO:0000313" key="3">
    <source>
        <dbReference type="Proteomes" id="UP000290289"/>
    </source>
</evidence>
<comment type="caution">
    <text evidence="2">The sequence shown here is derived from an EMBL/GenBank/DDBJ whole genome shotgun (WGS) entry which is preliminary data.</text>
</comment>
<accession>A0A498J398</accession>
<dbReference type="InterPro" id="IPR006527">
    <property type="entry name" value="F-box-assoc_dom_typ1"/>
</dbReference>
<dbReference type="InterPro" id="IPR017451">
    <property type="entry name" value="F-box-assoc_interact_dom"/>
</dbReference>
<name>A0A498J398_MALDO</name>
<dbReference type="NCBIfam" id="TIGR01640">
    <property type="entry name" value="F_box_assoc_1"/>
    <property type="match status" value="1"/>
</dbReference>
<dbReference type="InterPro" id="IPR050796">
    <property type="entry name" value="SCF_F-box_component"/>
</dbReference>
<dbReference type="Proteomes" id="UP000290289">
    <property type="component" value="Chromosome 9"/>
</dbReference>
<dbReference type="AlphaFoldDB" id="A0A498J398"/>
<reference evidence="2 3" key="1">
    <citation type="submission" date="2018-10" db="EMBL/GenBank/DDBJ databases">
        <title>A high-quality apple genome assembly.</title>
        <authorList>
            <person name="Hu J."/>
        </authorList>
    </citation>
    <scope>NUCLEOTIDE SEQUENCE [LARGE SCALE GENOMIC DNA]</scope>
    <source>
        <strain evidence="3">cv. HFTH1</strain>
        <tissue evidence="2">Young leaf</tissue>
    </source>
</reference>
<organism evidence="2 3">
    <name type="scientific">Malus domestica</name>
    <name type="common">Apple</name>
    <name type="synonym">Pyrus malus</name>
    <dbReference type="NCBI Taxonomy" id="3750"/>
    <lineage>
        <taxon>Eukaryota</taxon>
        <taxon>Viridiplantae</taxon>
        <taxon>Streptophyta</taxon>
        <taxon>Embryophyta</taxon>
        <taxon>Tracheophyta</taxon>
        <taxon>Spermatophyta</taxon>
        <taxon>Magnoliopsida</taxon>
        <taxon>eudicotyledons</taxon>
        <taxon>Gunneridae</taxon>
        <taxon>Pentapetalae</taxon>
        <taxon>rosids</taxon>
        <taxon>fabids</taxon>
        <taxon>Rosales</taxon>
        <taxon>Rosaceae</taxon>
        <taxon>Amygdaloideae</taxon>
        <taxon>Maleae</taxon>
        <taxon>Malus</taxon>
    </lineage>
</organism>
<sequence>MRAFLLNSHMPPKCQRKSEANHCLAFGFQPLLNDYKVVRMMSFRKDKSINVEVYSLSTESWKSVGANPGRINGLDTFSVSAMFNGVAYWVLGDGYACTTYYLLSFSTGIELFRKLKPPKAMTSDGNQPRNVAQYKESICLLQDIVSERSHLQVGRAMCSLFASKNKFRTSSYKNRRLCRTI</sequence>
<keyword evidence="3" id="KW-1185">Reference proteome</keyword>
<proteinExistence type="predicted"/>
<dbReference type="PANTHER" id="PTHR31672">
    <property type="entry name" value="BNACNNG10540D PROTEIN"/>
    <property type="match status" value="1"/>
</dbReference>
<evidence type="ECO:0000259" key="1">
    <source>
        <dbReference type="Pfam" id="PF07734"/>
    </source>
</evidence>